<dbReference type="Proteomes" id="UP000399805">
    <property type="component" value="Unassembled WGS sequence"/>
</dbReference>
<organism evidence="2 3">
    <name type="scientific">Amycolatopsis camponoti</name>
    <dbReference type="NCBI Taxonomy" id="2606593"/>
    <lineage>
        <taxon>Bacteria</taxon>
        <taxon>Bacillati</taxon>
        <taxon>Actinomycetota</taxon>
        <taxon>Actinomycetes</taxon>
        <taxon>Pseudonocardiales</taxon>
        <taxon>Pseudonocardiaceae</taxon>
        <taxon>Amycolatopsis</taxon>
    </lineage>
</organism>
<dbReference type="RefSeq" id="WP_155547994.1">
    <property type="nucleotide sequence ID" value="NZ_CABVGP010000003.1"/>
</dbReference>
<feature type="transmembrane region" description="Helical" evidence="1">
    <location>
        <begin position="50"/>
        <end position="69"/>
    </location>
</feature>
<protein>
    <submittedName>
        <fullName evidence="2">Substrate-specific component CbrT of predicted cobalamin ECF transporter</fullName>
    </submittedName>
</protein>
<feature type="transmembrane region" description="Helical" evidence="1">
    <location>
        <begin position="106"/>
        <end position="132"/>
    </location>
</feature>
<keyword evidence="1" id="KW-0472">Membrane</keyword>
<evidence type="ECO:0000256" key="1">
    <source>
        <dbReference type="SAM" id="Phobius"/>
    </source>
</evidence>
<feature type="transmembrane region" description="Helical" evidence="1">
    <location>
        <begin position="144"/>
        <end position="163"/>
    </location>
</feature>
<feature type="transmembrane region" description="Helical" evidence="1">
    <location>
        <begin position="241"/>
        <end position="259"/>
    </location>
</feature>
<name>A0A6I8LY34_9PSEU</name>
<accession>A0A6I8LY34</accession>
<dbReference type="Gene3D" id="1.10.1760.20">
    <property type="match status" value="1"/>
</dbReference>
<evidence type="ECO:0000313" key="3">
    <source>
        <dbReference type="Proteomes" id="UP000399805"/>
    </source>
</evidence>
<feature type="transmembrane region" description="Helical" evidence="1">
    <location>
        <begin position="20"/>
        <end position="38"/>
    </location>
</feature>
<dbReference type="EMBL" id="CABVGP010000003">
    <property type="protein sequence ID" value="VVJ23122.1"/>
    <property type="molecule type" value="Genomic_DNA"/>
</dbReference>
<dbReference type="InterPro" id="IPR017196">
    <property type="entry name" value="ECF_substrate-spec_UCP037395"/>
</dbReference>
<keyword evidence="3" id="KW-1185">Reference proteome</keyword>
<reference evidence="2 3" key="1">
    <citation type="submission" date="2019-09" db="EMBL/GenBank/DDBJ databases">
        <authorList>
            <person name="Leyn A S."/>
        </authorList>
    </citation>
    <scope>NUCLEOTIDE SEQUENCE [LARGE SCALE GENOMIC DNA]</scope>
    <source>
        <strain evidence="2">AA231_1</strain>
    </source>
</reference>
<feature type="transmembrane region" description="Helical" evidence="1">
    <location>
        <begin position="175"/>
        <end position="195"/>
    </location>
</feature>
<keyword evidence="1" id="KW-1133">Transmembrane helix</keyword>
<proteinExistence type="predicted"/>
<gene>
    <name evidence="2" type="ORF">AA23TX_08025</name>
</gene>
<dbReference type="AlphaFoldDB" id="A0A6I8LY34"/>
<evidence type="ECO:0000313" key="2">
    <source>
        <dbReference type="EMBL" id="VVJ23122.1"/>
    </source>
</evidence>
<keyword evidence="1" id="KW-0812">Transmembrane</keyword>
<sequence>MSDFLGPPPRAVRIALRPALVLGVASVLGLAMFCWPLFAHPAPSEAAHTADAPFVFMATLPVLILVVLAELSRGGIDAKALALLGVLSAVNAGLRPLGAGTGGIELVFFLLVLAGRVFGPGFGFVLGSTSLFTSALLTAGVGPWLPFQMLASSLIGLGAGLLPRKTRGKTEIAMLVAYGVFAAYFFGLLMSLWSWPFLAGTSVGATAGLGFVPGAPLADNLHRFAVFTVLTSTLGWDTGRAVTNAVAIVLLGPAVLAVLRRAARRAAFDAPVGFGQP</sequence>
<dbReference type="PIRSF" id="PIRSF037395">
    <property type="entry name" value="UCP037395_ABCper"/>
    <property type="match status" value="1"/>
</dbReference>